<dbReference type="InterPro" id="IPR011250">
    <property type="entry name" value="OMP/PagP_B-barrel"/>
</dbReference>
<protein>
    <submittedName>
        <fullName evidence="7">Porin family protein</fullName>
    </submittedName>
</protein>
<proteinExistence type="inferred from homology"/>
<dbReference type="AlphaFoldDB" id="A0A7S9D722"/>
<evidence type="ECO:0000313" key="7">
    <source>
        <dbReference type="EMBL" id="QPF92417.1"/>
    </source>
</evidence>
<dbReference type="PANTHER" id="PTHR34001:SF3">
    <property type="entry name" value="BLL7405 PROTEIN"/>
    <property type="match status" value="1"/>
</dbReference>
<dbReference type="RefSeq" id="WP_195801955.1">
    <property type="nucleotide sequence ID" value="NZ_CP061379.1"/>
</dbReference>
<evidence type="ECO:0000259" key="6">
    <source>
        <dbReference type="Pfam" id="PF13505"/>
    </source>
</evidence>
<dbReference type="EMBL" id="CP061379">
    <property type="protein sequence ID" value="QPF92417.1"/>
    <property type="molecule type" value="Genomic_DNA"/>
</dbReference>
<dbReference type="Pfam" id="PF13505">
    <property type="entry name" value="OMP_b-brl"/>
    <property type="match status" value="2"/>
</dbReference>
<accession>A0A7S9D722</accession>
<evidence type="ECO:0000313" key="8">
    <source>
        <dbReference type="Proteomes" id="UP000594621"/>
    </source>
</evidence>
<dbReference type="KEGG" id="bcou:IC761_03735"/>
<dbReference type="PANTHER" id="PTHR34001">
    <property type="entry name" value="BLL7405 PROTEIN"/>
    <property type="match status" value="1"/>
</dbReference>
<evidence type="ECO:0000256" key="2">
    <source>
        <dbReference type="ARBA" id="ARBA00022729"/>
    </source>
</evidence>
<keyword evidence="8" id="KW-1185">Reference proteome</keyword>
<keyword evidence="3" id="KW-0472">Membrane</keyword>
<dbReference type="Gene3D" id="2.40.160.20">
    <property type="match status" value="2"/>
</dbReference>
<dbReference type="InterPro" id="IPR051692">
    <property type="entry name" value="OMP-like"/>
</dbReference>
<dbReference type="GO" id="GO:0009279">
    <property type="term" value="C:cell outer membrane"/>
    <property type="evidence" value="ECO:0007669"/>
    <property type="project" value="UniProtKB-SubCell"/>
</dbReference>
<sequence>MIAALAAPAGAADMAASLPVKAPAVGPLYDWSGFFVGVNAGYGLGRDPTSSNDVLFGSTSNFSIGPQGVLGGVQAGYNWQSGHVVVGAEADFQGSAQRDSVCVSRCLINFPGFNAASQIDESLSWFGTVRGRLGWAQGPALFYLTGGLAYGRVENTVTRSETANPTQTFRVGQVNTGWTAGVGMETGIAHGWSVKAEYLYVDLGSITNSYIYGFFVVPETVSSNIRDHVFRVGLNYRPSDRSNAYAAMPPPAPVVSSWAGVHIGLNTGYAVARNPTSDLMVGLAPMNESFNLDPSGWIGGGQVGIDRQFGSWVAGLEADIQASSQKSSYNCLSCSEAGPFSSLIYLKMDQSLPWFGTVRGRLGWSTPTTLLYATGGFAYGQANLRVSYYNNSFVGPDFSTTVTQSGVKSGWTVGGGSEMKLGGAWSAKVEYLYVDLGSQSVSFVHDMGLGFTRTITDSTSVHEQVARVGLNYRFD</sequence>
<gene>
    <name evidence="7" type="ORF">IC761_03735</name>
</gene>
<reference evidence="7 8" key="1">
    <citation type="submission" date="2020-09" db="EMBL/GenBank/DDBJ databases">
        <title>Complete genomes of bradyrhizobia occurring on native shrubby legumes in Australia.</title>
        <authorList>
            <person name="Lafay B."/>
        </authorList>
    </citation>
    <scope>NUCLEOTIDE SEQUENCE [LARGE SCALE GENOMIC DNA]</scope>
    <source>
        <strain evidence="7 8">BDV5040</strain>
    </source>
</reference>
<keyword evidence="2" id="KW-0732">Signal</keyword>
<feature type="domain" description="Outer membrane protein beta-barrel" evidence="6">
    <location>
        <begin position="250"/>
        <end position="474"/>
    </location>
</feature>
<dbReference type="InterPro" id="IPR036709">
    <property type="entry name" value="Autotransporte_beta_dom_sf"/>
</dbReference>
<name>A0A7S9D722_9BRAD</name>
<comment type="subcellular location">
    <subcellularLocation>
        <location evidence="1">Cell outer membrane</location>
    </subcellularLocation>
</comment>
<evidence type="ECO:0000256" key="5">
    <source>
        <dbReference type="ARBA" id="ARBA00038306"/>
    </source>
</evidence>
<evidence type="ECO:0000256" key="1">
    <source>
        <dbReference type="ARBA" id="ARBA00004442"/>
    </source>
</evidence>
<keyword evidence="4" id="KW-0998">Cell outer membrane</keyword>
<comment type="similarity">
    <text evidence="5">Belongs to the Omp25/RopB family.</text>
</comment>
<feature type="domain" description="Outer membrane protein beta-barrel" evidence="6">
    <location>
        <begin position="16"/>
        <end position="237"/>
    </location>
</feature>
<dbReference type="SUPFAM" id="SSF56925">
    <property type="entry name" value="OMPA-like"/>
    <property type="match status" value="1"/>
</dbReference>
<evidence type="ECO:0000256" key="3">
    <source>
        <dbReference type="ARBA" id="ARBA00023136"/>
    </source>
</evidence>
<dbReference type="InterPro" id="IPR027385">
    <property type="entry name" value="Beta-barrel_OMP"/>
</dbReference>
<dbReference type="Proteomes" id="UP000594621">
    <property type="component" value="Chromosome"/>
</dbReference>
<organism evidence="7 8">
    <name type="scientific">Bradyrhizobium commune</name>
    <dbReference type="NCBI Taxonomy" id="83627"/>
    <lineage>
        <taxon>Bacteria</taxon>
        <taxon>Pseudomonadati</taxon>
        <taxon>Pseudomonadota</taxon>
        <taxon>Alphaproteobacteria</taxon>
        <taxon>Hyphomicrobiales</taxon>
        <taxon>Nitrobacteraceae</taxon>
        <taxon>Bradyrhizobium</taxon>
    </lineage>
</organism>
<evidence type="ECO:0000256" key="4">
    <source>
        <dbReference type="ARBA" id="ARBA00023237"/>
    </source>
</evidence>
<dbReference type="SUPFAM" id="SSF103515">
    <property type="entry name" value="Autotransporter"/>
    <property type="match status" value="1"/>
</dbReference>